<keyword evidence="2" id="KW-0543">Viral nucleoprotein</keyword>
<name>A0A2K9YND5_9VIRU</name>
<keyword evidence="3" id="KW-1185">Reference proteome</keyword>
<dbReference type="GeneID" id="41701852"/>
<gene>
    <name evidence="2" type="primary">NP</name>
</gene>
<dbReference type="EMBL" id="KY312546">
    <property type="protein sequence ID" value="AUW34308.1"/>
    <property type="molecule type" value="Genomic_DNA"/>
</dbReference>
<dbReference type="EMBL" id="KY312547">
    <property type="protein sequence ID" value="AUW34312.1"/>
    <property type="molecule type" value="Genomic_DNA"/>
</dbReference>
<dbReference type="RefSeq" id="YP_009552127.1">
    <property type="nucleotide sequence ID" value="NC_040603.1"/>
</dbReference>
<dbReference type="KEGG" id="vg:41701852"/>
<dbReference type="GO" id="GO:0019013">
    <property type="term" value="C:viral nucleocapsid"/>
    <property type="evidence" value="ECO:0007669"/>
    <property type="project" value="UniProtKB-KW"/>
</dbReference>
<evidence type="ECO:0000313" key="3">
    <source>
        <dbReference type="Proteomes" id="UP000290604"/>
    </source>
</evidence>
<evidence type="ECO:0000313" key="1">
    <source>
        <dbReference type="EMBL" id="AUW34308.1"/>
    </source>
</evidence>
<dbReference type="Proteomes" id="UP000290604">
    <property type="component" value="Segment"/>
</dbReference>
<protein>
    <submittedName>
        <fullName evidence="2">Nucleoprotein</fullName>
    </submittedName>
</protein>
<dbReference type="Proteomes" id="UP000290558">
    <property type="component" value="Segment"/>
</dbReference>
<keyword evidence="2" id="KW-0946">Virion</keyword>
<dbReference type="OrthoDB" id="28649at10239"/>
<evidence type="ECO:0000313" key="2">
    <source>
        <dbReference type="EMBL" id="AUW34312.1"/>
    </source>
</evidence>
<dbReference type="RefSeq" id="YP_009552826.1">
    <property type="nucleotide sequence ID" value="NC_040672.1"/>
</dbReference>
<dbReference type="GeneID" id="41701859"/>
<accession>A0A2K9YND5</accession>
<dbReference type="KEGG" id="vg:41701859"/>
<proteinExistence type="predicted"/>
<organism evidence="2">
    <name type="scientific">Red-crowned crane parvovirus</name>
    <dbReference type="NCBI Taxonomy" id="2079601"/>
    <lineage>
        <taxon>Viruses</taxon>
        <taxon>Monodnaviria</taxon>
        <taxon>Shotokuvirae</taxon>
        <taxon>Cossaviricota</taxon>
        <taxon>Quintoviricetes</taxon>
        <taxon>Piccovirales</taxon>
        <taxon>Parvoviridae</taxon>
        <taxon>Parvovirinae</taxon>
        <taxon>Aveparvovirus</taxon>
        <taxon>Aveparvovirus gruiform1</taxon>
    </lineage>
</organism>
<sequence>MPVSPPPRTPTPLPKGDRSAQSIGALSWADTANRWVESHVGRWRIAFSLFMSWHEANIDKIDRVASMVTGSERLTILRLLAPVVCHYKCAINLREAIMEHMVHSDWSTDVNIDVQLEQCIRVAQSVEPFGIWQCIDRLAAFCNALNVPAGATDGEVDSGRL</sequence>
<reference evidence="2 3" key="1">
    <citation type="submission" date="2016-12" db="EMBL/GenBank/DDBJ databases">
        <title>The Fecal Virome of Red-crowned Cranes.</title>
        <authorList>
            <person name="Yang S."/>
            <person name="Wang Y."/>
            <person name="Zhang W."/>
        </authorList>
    </citation>
    <scope>NUCLEOTIDE SEQUENCE [LARGE SCALE GENOMIC DNA]</scope>
    <source>
        <strain evidence="1">Yc-7</strain>
        <strain evidence="2">Yc-8</strain>
    </source>
</reference>